<evidence type="ECO:0000256" key="1">
    <source>
        <dbReference type="SAM" id="MobiDB-lite"/>
    </source>
</evidence>
<dbReference type="AlphaFoldDB" id="A0A0V0XDH2"/>
<evidence type="ECO:0000313" key="3">
    <source>
        <dbReference type="Proteomes" id="UP000054783"/>
    </source>
</evidence>
<dbReference type="EMBL" id="JYDQ01005131">
    <property type="protein sequence ID" value="KRX86048.1"/>
    <property type="molecule type" value="Genomic_DNA"/>
</dbReference>
<accession>A0A0V0XDH2</accession>
<proteinExistence type="predicted"/>
<organism evidence="2 3">
    <name type="scientific">Trichinella patagoniensis</name>
    <dbReference type="NCBI Taxonomy" id="990121"/>
    <lineage>
        <taxon>Eukaryota</taxon>
        <taxon>Metazoa</taxon>
        <taxon>Ecdysozoa</taxon>
        <taxon>Nematoda</taxon>
        <taxon>Enoplea</taxon>
        <taxon>Dorylaimia</taxon>
        <taxon>Trichinellida</taxon>
        <taxon>Trichinellidae</taxon>
        <taxon>Trichinella</taxon>
    </lineage>
</organism>
<sequence>MSASPHSSSSAHIMANKVPSKLHISSKPADPHPTVANTPD</sequence>
<feature type="compositionally biased region" description="Low complexity" evidence="1">
    <location>
        <begin position="1"/>
        <end position="12"/>
    </location>
</feature>
<protein>
    <submittedName>
        <fullName evidence="2">Uncharacterized protein</fullName>
    </submittedName>
</protein>
<keyword evidence="3" id="KW-1185">Reference proteome</keyword>
<gene>
    <name evidence="2" type="ORF">T12_1415</name>
</gene>
<reference evidence="2 3" key="1">
    <citation type="submission" date="2015-01" db="EMBL/GenBank/DDBJ databases">
        <title>Evolution of Trichinella species and genotypes.</title>
        <authorList>
            <person name="Korhonen P.K."/>
            <person name="Edoardo P."/>
            <person name="Giuseppe L.R."/>
            <person name="Gasser R.B."/>
        </authorList>
    </citation>
    <scope>NUCLEOTIDE SEQUENCE [LARGE SCALE GENOMIC DNA]</scope>
    <source>
        <strain evidence="2">ISS2496</strain>
    </source>
</reference>
<evidence type="ECO:0000313" key="2">
    <source>
        <dbReference type="EMBL" id="KRX86048.1"/>
    </source>
</evidence>
<comment type="caution">
    <text evidence="2">The sequence shown here is derived from an EMBL/GenBank/DDBJ whole genome shotgun (WGS) entry which is preliminary data.</text>
</comment>
<name>A0A0V0XDH2_9BILA</name>
<dbReference type="Proteomes" id="UP000054783">
    <property type="component" value="Unassembled WGS sequence"/>
</dbReference>
<feature type="region of interest" description="Disordered" evidence="1">
    <location>
        <begin position="1"/>
        <end position="40"/>
    </location>
</feature>